<accession>A0A8H3TS86</accession>
<dbReference type="InterPro" id="IPR018085">
    <property type="entry name" value="Ura-DNA_Glyclase_AS"/>
</dbReference>
<dbReference type="Pfam" id="PF03167">
    <property type="entry name" value="UDG"/>
    <property type="match status" value="1"/>
</dbReference>
<comment type="catalytic activity">
    <reaction evidence="7">
        <text>Hydrolyzes single-stranded DNA or mismatched double-stranded DNA and polynucleotides, releasing free uracil.</text>
        <dbReference type="EC" id="3.2.2.27"/>
    </reaction>
</comment>
<dbReference type="InterPro" id="IPR005122">
    <property type="entry name" value="Uracil-DNA_glycosylase-like"/>
</dbReference>
<evidence type="ECO:0000256" key="9">
    <source>
        <dbReference type="SAM" id="MobiDB-lite"/>
    </source>
</evidence>
<evidence type="ECO:0000256" key="8">
    <source>
        <dbReference type="PROSITE-ProRule" id="PRU10072"/>
    </source>
</evidence>
<dbReference type="Proteomes" id="UP000620104">
    <property type="component" value="Unassembled WGS sequence"/>
</dbReference>
<dbReference type="SMART" id="SM00987">
    <property type="entry name" value="UreE_C"/>
    <property type="match status" value="1"/>
</dbReference>
<evidence type="ECO:0000313" key="12">
    <source>
        <dbReference type="Proteomes" id="UP000620104"/>
    </source>
</evidence>
<keyword evidence="2 7" id="KW-0227">DNA damage</keyword>
<dbReference type="OrthoDB" id="10031947at2759"/>
<feature type="region of interest" description="Disordered" evidence="9">
    <location>
        <begin position="1"/>
        <end position="53"/>
    </location>
</feature>
<dbReference type="PROSITE" id="PS00130">
    <property type="entry name" value="U_DNA_GLYCOSYLASE"/>
    <property type="match status" value="1"/>
</dbReference>
<proteinExistence type="inferred from homology"/>
<dbReference type="NCBIfam" id="TIGR00628">
    <property type="entry name" value="ung"/>
    <property type="match status" value="1"/>
</dbReference>
<keyword evidence="3 7" id="KW-0378">Hydrolase</keyword>
<dbReference type="NCBIfam" id="NF003589">
    <property type="entry name" value="PRK05254.1-2"/>
    <property type="match status" value="1"/>
</dbReference>
<feature type="domain" description="Uracil-DNA glycosylase-like" evidence="10">
    <location>
        <begin position="201"/>
        <end position="371"/>
    </location>
</feature>
<feature type="active site" description="Proton acceptor" evidence="7 8">
    <location>
        <position position="216"/>
    </location>
</feature>
<dbReference type="NCBIfam" id="NF003588">
    <property type="entry name" value="PRK05254.1-1"/>
    <property type="match status" value="1"/>
</dbReference>
<dbReference type="Gene3D" id="3.40.470.10">
    <property type="entry name" value="Uracil-DNA glycosylase-like domain"/>
    <property type="match status" value="1"/>
</dbReference>
<evidence type="ECO:0000256" key="1">
    <source>
        <dbReference type="ARBA" id="ARBA00008184"/>
    </source>
</evidence>
<evidence type="ECO:0000256" key="4">
    <source>
        <dbReference type="ARBA" id="ARBA00023128"/>
    </source>
</evidence>
<dbReference type="FunFam" id="3.40.470.10:FF:000007">
    <property type="entry name" value="Uracil-DNA glycosylase"/>
    <property type="match status" value="1"/>
</dbReference>
<dbReference type="GO" id="GO:0005634">
    <property type="term" value="C:nucleus"/>
    <property type="evidence" value="ECO:0007669"/>
    <property type="project" value="UniProtKB-SubCell"/>
</dbReference>
<keyword evidence="4 7" id="KW-0496">Mitochondrion</keyword>
<dbReference type="GO" id="GO:0005739">
    <property type="term" value="C:mitochondrion"/>
    <property type="evidence" value="ECO:0007669"/>
    <property type="project" value="UniProtKB-SubCell"/>
</dbReference>
<dbReference type="EMBL" id="BLZA01000017">
    <property type="protein sequence ID" value="GHJ86227.1"/>
    <property type="molecule type" value="Genomic_DNA"/>
</dbReference>
<evidence type="ECO:0000256" key="7">
    <source>
        <dbReference type="HAMAP-Rule" id="MF_03166"/>
    </source>
</evidence>
<comment type="similarity">
    <text evidence="1 7">Belongs to the uracil-DNA glycosylase (UDG) superfamily. UNG family.</text>
</comment>
<dbReference type="SUPFAM" id="SSF52141">
    <property type="entry name" value="Uracil-DNA glycosylase-like"/>
    <property type="match status" value="1"/>
</dbReference>
<dbReference type="PANTHER" id="PTHR11264:SF0">
    <property type="entry name" value="URACIL-DNA GLYCOSYLASE"/>
    <property type="match status" value="1"/>
</dbReference>
<sequence length="389" mass="41853">MTGPLQPARPASTAPRKRSASPDVAVLDDVDAQTSKESAPKKPRLSATTDEKAVSNVKASDVTSIKTSAAKAVAPAKKAAGPTVKKAIFMPGFGPKPTEPAIPASLRANLSVPLNSTAPLADTPAAGADTATIKKDYIDALPPDLKDLLAMEIETMGDDWFVALRGEFIKPYFRELKKFITAEQKSKKVFPPAEDVYAWTRLCPLSAIRVVVIGQDPYHDDGQAHGLAFSVRKGIRTPPSLRNIYKEISDEVDGFKPPTHGHLTSWAKQGVLLLNTCLTVRAHEAASHSKKGWETFTTAVLKTVVDRLAPTGAEHGAKGVVFVAWGAPAGKLTVGISEKSHHVLKSAHPSPLAASRGFFGNKHFIKCNEWLEKRYGEGQGIDWTSVMRD</sequence>
<comment type="function">
    <text evidence="7">Excises uracil residues from the DNA which can arise as a result of misincorporation of dUMP residues by DNA polymerase or due to deamination of cytosine.</text>
</comment>
<reference evidence="11" key="1">
    <citation type="submission" date="2020-07" db="EMBL/GenBank/DDBJ databases">
        <title>Draft Genome Sequence of a Deep-Sea Yeast, Naganishia (Cryptococcus) liquefaciens strain N6.</title>
        <authorList>
            <person name="Han Y.W."/>
            <person name="Kajitani R."/>
            <person name="Morimoto H."/>
            <person name="Parhat M."/>
            <person name="Tsubouchi H."/>
            <person name="Bakenova O."/>
            <person name="Ogata M."/>
            <person name="Argunhan B."/>
            <person name="Aoki R."/>
            <person name="Kajiwara S."/>
            <person name="Itoh T."/>
            <person name="Iwasaki H."/>
        </authorList>
    </citation>
    <scope>NUCLEOTIDE SEQUENCE</scope>
    <source>
        <strain evidence="11">N6</strain>
    </source>
</reference>
<evidence type="ECO:0000256" key="6">
    <source>
        <dbReference type="ARBA" id="ARBA00023242"/>
    </source>
</evidence>
<evidence type="ECO:0000259" key="10">
    <source>
        <dbReference type="SMART" id="SM00986"/>
    </source>
</evidence>
<dbReference type="AlphaFoldDB" id="A0A8H3TS86"/>
<dbReference type="NCBIfam" id="NF003592">
    <property type="entry name" value="PRK05254.1-5"/>
    <property type="match status" value="1"/>
</dbReference>
<gene>
    <name evidence="7" type="primary">UNG1</name>
    <name evidence="11" type="ORF">NliqN6_2629</name>
</gene>
<evidence type="ECO:0000256" key="5">
    <source>
        <dbReference type="ARBA" id="ARBA00023204"/>
    </source>
</evidence>
<organism evidence="11 12">
    <name type="scientific">Naganishia liquefaciens</name>
    <dbReference type="NCBI Taxonomy" id="104408"/>
    <lineage>
        <taxon>Eukaryota</taxon>
        <taxon>Fungi</taxon>
        <taxon>Dikarya</taxon>
        <taxon>Basidiomycota</taxon>
        <taxon>Agaricomycotina</taxon>
        <taxon>Tremellomycetes</taxon>
        <taxon>Filobasidiales</taxon>
        <taxon>Filobasidiaceae</taxon>
        <taxon>Naganishia</taxon>
    </lineage>
</organism>
<evidence type="ECO:0000256" key="2">
    <source>
        <dbReference type="ARBA" id="ARBA00022763"/>
    </source>
</evidence>
<protein>
    <recommendedName>
        <fullName evidence="7">Uracil-DNA glycosylase</fullName>
        <shortName evidence="7">UDG</shortName>
        <ecNumber evidence="7">3.2.2.27</ecNumber>
    </recommendedName>
</protein>
<dbReference type="EC" id="3.2.2.27" evidence="7"/>
<dbReference type="GO" id="GO:0004844">
    <property type="term" value="F:uracil DNA N-glycosylase activity"/>
    <property type="evidence" value="ECO:0007669"/>
    <property type="project" value="UniProtKB-UniRule"/>
</dbReference>
<keyword evidence="12" id="KW-1185">Reference proteome</keyword>
<name>A0A8H3TS86_9TREE</name>
<evidence type="ECO:0000313" key="11">
    <source>
        <dbReference type="EMBL" id="GHJ86227.1"/>
    </source>
</evidence>
<dbReference type="GO" id="GO:0097510">
    <property type="term" value="P:base-excision repair, AP site formation via deaminated base removal"/>
    <property type="evidence" value="ECO:0007669"/>
    <property type="project" value="TreeGrafter"/>
</dbReference>
<comment type="caution">
    <text evidence="11">The sequence shown here is derived from an EMBL/GenBank/DDBJ whole genome shotgun (WGS) entry which is preliminary data.</text>
</comment>
<dbReference type="InterPro" id="IPR002043">
    <property type="entry name" value="UDG_fam1"/>
</dbReference>
<dbReference type="CDD" id="cd10027">
    <property type="entry name" value="UDG-F1-like"/>
    <property type="match status" value="1"/>
</dbReference>
<evidence type="ECO:0000256" key="3">
    <source>
        <dbReference type="ARBA" id="ARBA00022801"/>
    </source>
</evidence>
<keyword evidence="5 7" id="KW-0234">DNA repair</keyword>
<dbReference type="PANTHER" id="PTHR11264">
    <property type="entry name" value="URACIL-DNA GLYCOSYLASE"/>
    <property type="match status" value="1"/>
</dbReference>
<dbReference type="HAMAP" id="MF_00148">
    <property type="entry name" value="UDG"/>
    <property type="match status" value="1"/>
</dbReference>
<dbReference type="SMART" id="SM00986">
    <property type="entry name" value="UDG"/>
    <property type="match status" value="1"/>
</dbReference>
<keyword evidence="6 7" id="KW-0539">Nucleus</keyword>
<comment type="subcellular location">
    <subcellularLocation>
        <location evidence="7">Mitochondrion</location>
    </subcellularLocation>
    <subcellularLocation>
        <location evidence="7">Nucleus</location>
    </subcellularLocation>
</comment>
<dbReference type="InterPro" id="IPR036895">
    <property type="entry name" value="Uracil-DNA_glycosylase-like_sf"/>
</dbReference>